<dbReference type="InterPro" id="IPR007219">
    <property type="entry name" value="XnlR_reg_dom"/>
</dbReference>
<evidence type="ECO:0000313" key="10">
    <source>
        <dbReference type="Proteomes" id="UP001174691"/>
    </source>
</evidence>
<dbReference type="Pfam" id="PF04082">
    <property type="entry name" value="Fungal_trans"/>
    <property type="match status" value="1"/>
</dbReference>
<evidence type="ECO:0000256" key="2">
    <source>
        <dbReference type="ARBA" id="ARBA00022833"/>
    </source>
</evidence>
<keyword evidence="10" id="KW-1185">Reference proteome</keyword>
<evidence type="ECO:0000259" key="8">
    <source>
        <dbReference type="SMART" id="SM00906"/>
    </source>
</evidence>
<evidence type="ECO:0000313" key="9">
    <source>
        <dbReference type="EMBL" id="KAJ9132290.1"/>
    </source>
</evidence>
<evidence type="ECO:0000256" key="6">
    <source>
        <dbReference type="ARBA" id="ARBA00023242"/>
    </source>
</evidence>
<evidence type="ECO:0000256" key="5">
    <source>
        <dbReference type="ARBA" id="ARBA00023163"/>
    </source>
</evidence>
<organism evidence="9 10">
    <name type="scientific">Coniochaeta hoffmannii</name>
    <dbReference type="NCBI Taxonomy" id="91930"/>
    <lineage>
        <taxon>Eukaryota</taxon>
        <taxon>Fungi</taxon>
        <taxon>Dikarya</taxon>
        <taxon>Ascomycota</taxon>
        <taxon>Pezizomycotina</taxon>
        <taxon>Sordariomycetes</taxon>
        <taxon>Sordariomycetidae</taxon>
        <taxon>Coniochaetales</taxon>
        <taxon>Coniochaetaceae</taxon>
        <taxon>Coniochaeta</taxon>
    </lineage>
</organism>
<keyword evidence="2" id="KW-0862">Zinc</keyword>
<dbReference type="SMART" id="SM00906">
    <property type="entry name" value="Fungal_trans"/>
    <property type="match status" value="1"/>
</dbReference>
<dbReference type="GO" id="GO:0001228">
    <property type="term" value="F:DNA-binding transcription activator activity, RNA polymerase II-specific"/>
    <property type="evidence" value="ECO:0007669"/>
    <property type="project" value="TreeGrafter"/>
</dbReference>
<evidence type="ECO:0000256" key="3">
    <source>
        <dbReference type="ARBA" id="ARBA00023015"/>
    </source>
</evidence>
<dbReference type="PANTHER" id="PTHR31944">
    <property type="entry name" value="HEME-RESPONSIVE ZINC FINGER TRANSCRIPTION FACTOR HAP1"/>
    <property type="match status" value="1"/>
</dbReference>
<dbReference type="EMBL" id="JANBVN010000221">
    <property type="protein sequence ID" value="KAJ9132290.1"/>
    <property type="molecule type" value="Genomic_DNA"/>
</dbReference>
<name>A0AA38R1H4_9PEZI</name>
<dbReference type="AlphaFoldDB" id="A0AA38R1H4"/>
<dbReference type="CDD" id="cd12148">
    <property type="entry name" value="fungal_TF_MHR"/>
    <property type="match status" value="1"/>
</dbReference>
<keyword evidence="6" id="KW-0539">Nucleus</keyword>
<dbReference type="GO" id="GO:0000978">
    <property type="term" value="F:RNA polymerase II cis-regulatory region sequence-specific DNA binding"/>
    <property type="evidence" value="ECO:0007669"/>
    <property type="project" value="TreeGrafter"/>
</dbReference>
<keyword evidence="1" id="KW-0479">Metal-binding</keyword>
<keyword evidence="4 9" id="KW-0238">DNA-binding</keyword>
<accession>A0AA38R1H4</accession>
<protein>
    <submittedName>
        <fullName evidence="9">Zn2/Cys6 DNA-binding protein</fullName>
    </submittedName>
</protein>
<evidence type="ECO:0000256" key="1">
    <source>
        <dbReference type="ARBA" id="ARBA00022723"/>
    </source>
</evidence>
<comment type="caution">
    <text evidence="9">The sequence shown here is derived from an EMBL/GenBank/DDBJ whole genome shotgun (WGS) entry which is preliminary data.</text>
</comment>
<keyword evidence="5" id="KW-0804">Transcription</keyword>
<dbReference type="GO" id="GO:0008270">
    <property type="term" value="F:zinc ion binding"/>
    <property type="evidence" value="ECO:0007669"/>
    <property type="project" value="InterPro"/>
</dbReference>
<feature type="region of interest" description="Disordered" evidence="7">
    <location>
        <begin position="1"/>
        <end position="28"/>
    </location>
</feature>
<dbReference type="GO" id="GO:0006351">
    <property type="term" value="P:DNA-templated transcription"/>
    <property type="evidence" value="ECO:0007669"/>
    <property type="project" value="InterPro"/>
</dbReference>
<sequence>MSENERQMAGTSVSAVGSDDKRKLNAELPAAKSSDTELSRKIWELQSEVAVLKAQLATSSLADEIAGTPGTVDSGQTLLPVIQAGPSQVRDPDHVHTHIADAQQHDPKEQLSARAAQGYYRQHRRFRFFVEIPQLFPLIMETANEHFKPRSIALRKAKLTTADAVSADGNYLEALLPQDKDTVCLLLAYLNDSEIVHRVVHSTFYHPWSVEEFVARLRGSQNDSTTALVLAMITISVTLGSADPSSPGPEVQSLYKRMLPSWISACEKWLRLQNSKHRDLEYSQVSCLVYLAKRMNGIRKKRFWNETGALVQGAVMDLMHLDPPSTDGPYRQEMKRRLWSTIRELDLQNSFDFGLPTILHSLESDVATPKNDEDRQCGQDSASIRTETTPHYQYTRASYQNLAARSWRLRLDISRALCGSGGGKALSNEDVLRYTEELSQAIDALPTQTVQSEDGNAADRSSIGVSMLAKAHLICQLKDCVLALHRHRIQRGSASFSSLSESICYNLSKDILSINKGASEAGLRSFHLLREDILTASLTITRITLQQPPAQPFPSALLAGGGGAMTVDTSSSLALLEQCLPVIEELYLRCFNGEPWCPLTMIGAIMLLKIHAGTETRQTARAATAQRFLDVYYKHLLEHEMTFPSEGDLVTPSAGLVDLDSCNFDMDWNWFMGFEQGGAAFSGV</sequence>
<dbReference type="InterPro" id="IPR051430">
    <property type="entry name" value="Fungal_TF_Env_Response"/>
</dbReference>
<proteinExistence type="predicted"/>
<keyword evidence="3" id="KW-0805">Transcription regulation</keyword>
<reference evidence="9" key="1">
    <citation type="submission" date="2022-07" db="EMBL/GenBank/DDBJ databases">
        <title>Fungi with potential for degradation of polypropylene.</title>
        <authorList>
            <person name="Gostincar C."/>
        </authorList>
    </citation>
    <scope>NUCLEOTIDE SEQUENCE</scope>
    <source>
        <strain evidence="9">EXF-13287</strain>
    </source>
</reference>
<gene>
    <name evidence="9" type="ORF">NKR19_g9355</name>
</gene>
<dbReference type="Proteomes" id="UP001174691">
    <property type="component" value="Unassembled WGS sequence"/>
</dbReference>
<evidence type="ECO:0000256" key="7">
    <source>
        <dbReference type="SAM" id="MobiDB-lite"/>
    </source>
</evidence>
<dbReference type="GO" id="GO:0005634">
    <property type="term" value="C:nucleus"/>
    <property type="evidence" value="ECO:0007669"/>
    <property type="project" value="TreeGrafter"/>
</dbReference>
<feature type="domain" description="Xylanolytic transcriptional activator regulatory" evidence="8">
    <location>
        <begin position="303"/>
        <end position="375"/>
    </location>
</feature>
<dbReference type="PANTHER" id="PTHR31944:SF130">
    <property type="entry name" value="ZN(II)2CYS6 TRANSCRIPTION FACTO (EUROFUNG)"/>
    <property type="match status" value="1"/>
</dbReference>
<evidence type="ECO:0000256" key="4">
    <source>
        <dbReference type="ARBA" id="ARBA00023125"/>
    </source>
</evidence>